<protein>
    <submittedName>
        <fullName evidence="2">Uncharacterized protein</fullName>
    </submittedName>
</protein>
<gene>
    <name evidence="2" type="ORF">F3Y22_tig00112428pilonHSYRG00051</name>
</gene>
<dbReference type="Proteomes" id="UP000436088">
    <property type="component" value="Unassembled WGS sequence"/>
</dbReference>
<name>A0A6A2Y4E7_HIBSY</name>
<evidence type="ECO:0000313" key="2">
    <source>
        <dbReference type="EMBL" id="KAE8667269.1"/>
    </source>
</evidence>
<feature type="compositionally biased region" description="Polar residues" evidence="1">
    <location>
        <begin position="81"/>
        <end position="99"/>
    </location>
</feature>
<comment type="caution">
    <text evidence="2">The sequence shown here is derived from an EMBL/GenBank/DDBJ whole genome shotgun (WGS) entry which is preliminary data.</text>
</comment>
<evidence type="ECO:0000256" key="1">
    <source>
        <dbReference type="SAM" id="MobiDB-lite"/>
    </source>
</evidence>
<sequence length="99" mass="10512">MLHRLGMEIATPGMIPACFANGDNKMAQRHLGDVRIKAPTLAQHAGGTLALAFRDAPKHGLKLAAADLIGVLPHAPPAAPTSRTNVSKLTRNTNRMTKQ</sequence>
<proteinExistence type="predicted"/>
<dbReference type="EMBL" id="VEPZ02001578">
    <property type="protein sequence ID" value="KAE8667269.1"/>
    <property type="molecule type" value="Genomic_DNA"/>
</dbReference>
<keyword evidence="3" id="KW-1185">Reference proteome</keyword>
<feature type="region of interest" description="Disordered" evidence="1">
    <location>
        <begin position="75"/>
        <end position="99"/>
    </location>
</feature>
<organism evidence="2 3">
    <name type="scientific">Hibiscus syriacus</name>
    <name type="common">Rose of Sharon</name>
    <dbReference type="NCBI Taxonomy" id="106335"/>
    <lineage>
        <taxon>Eukaryota</taxon>
        <taxon>Viridiplantae</taxon>
        <taxon>Streptophyta</taxon>
        <taxon>Embryophyta</taxon>
        <taxon>Tracheophyta</taxon>
        <taxon>Spermatophyta</taxon>
        <taxon>Magnoliopsida</taxon>
        <taxon>eudicotyledons</taxon>
        <taxon>Gunneridae</taxon>
        <taxon>Pentapetalae</taxon>
        <taxon>rosids</taxon>
        <taxon>malvids</taxon>
        <taxon>Malvales</taxon>
        <taxon>Malvaceae</taxon>
        <taxon>Malvoideae</taxon>
        <taxon>Hibiscus</taxon>
    </lineage>
</organism>
<reference evidence="2" key="1">
    <citation type="submission" date="2019-09" db="EMBL/GenBank/DDBJ databases">
        <title>Draft genome information of white flower Hibiscus syriacus.</title>
        <authorList>
            <person name="Kim Y.-M."/>
        </authorList>
    </citation>
    <scope>NUCLEOTIDE SEQUENCE [LARGE SCALE GENOMIC DNA]</scope>
    <source>
        <strain evidence="2">YM2019G1</strain>
    </source>
</reference>
<dbReference type="AlphaFoldDB" id="A0A6A2Y4E7"/>
<evidence type="ECO:0000313" key="3">
    <source>
        <dbReference type="Proteomes" id="UP000436088"/>
    </source>
</evidence>
<accession>A0A6A2Y4E7</accession>